<dbReference type="InterPro" id="IPR007397">
    <property type="entry name" value="F-box-assoc_dom"/>
</dbReference>
<dbReference type="SMART" id="SM01198">
    <property type="entry name" value="FBA"/>
    <property type="match status" value="1"/>
</dbReference>
<dbReference type="GO" id="GO:0005737">
    <property type="term" value="C:cytoplasm"/>
    <property type="evidence" value="ECO:0007669"/>
    <property type="project" value="TreeGrafter"/>
</dbReference>
<dbReference type="InterPro" id="IPR039752">
    <property type="entry name" value="F-box_only"/>
</dbReference>
<reference evidence="3" key="2">
    <citation type="submission" date="2025-08" db="UniProtKB">
        <authorList>
            <consortium name="Ensembl"/>
        </authorList>
    </citation>
    <scope>IDENTIFICATION</scope>
</reference>
<dbReference type="PROSITE" id="PS50181">
    <property type="entry name" value="FBOX"/>
    <property type="match status" value="1"/>
</dbReference>
<dbReference type="Pfam" id="PF04300">
    <property type="entry name" value="FBA"/>
    <property type="match status" value="1"/>
</dbReference>
<dbReference type="GO" id="GO:0019005">
    <property type="term" value="C:SCF ubiquitin ligase complex"/>
    <property type="evidence" value="ECO:0007669"/>
    <property type="project" value="TreeGrafter"/>
</dbReference>
<dbReference type="InterPro" id="IPR008979">
    <property type="entry name" value="Galactose-bd-like_sf"/>
</dbReference>
<evidence type="ECO:0000313" key="4">
    <source>
        <dbReference type="Proteomes" id="UP000694620"/>
    </source>
</evidence>
<name>A0A8C4X268_ERPCA</name>
<dbReference type="PANTHER" id="PTHR12125">
    <property type="entry name" value="F-BOX ONLY PROTEIN 6-LIKE PROTEIN"/>
    <property type="match status" value="1"/>
</dbReference>
<accession>A0A8C4X268</accession>
<dbReference type="GO" id="GO:0036503">
    <property type="term" value="P:ERAD pathway"/>
    <property type="evidence" value="ECO:0007669"/>
    <property type="project" value="TreeGrafter"/>
</dbReference>
<proteinExistence type="predicted"/>
<dbReference type="Pfam" id="PF12937">
    <property type="entry name" value="F-box-like"/>
    <property type="match status" value="1"/>
</dbReference>
<dbReference type="SUPFAM" id="SSF49785">
    <property type="entry name" value="Galactose-binding domain-like"/>
    <property type="match status" value="1"/>
</dbReference>
<sequence>MHLLHLPDEVLRLIFSHVPASALLTRCQYVCKRWHDILSSQAFWKFKYMEDWPHFGSHKMAISTVCNWKKICLKDPFRRNLIKNPCGEDSWNSWRVHNGGDGWSFIRFTSEDLPHVCSAFGSSFHWSVKSQTIDLIEEGLCKKVLDEYQPEIAISDWYSAYIPWGGEYKMTAKLLGHNQRQVIQEFHTEGLIPGNQPEQCWVQVQHVFTDYGTGVRYVKFQHMAKDILYWKGHYGAWVTNSSVTVRLRTAPQK</sequence>
<protein>
    <submittedName>
        <fullName evidence="3">F-box only protein 2-like</fullName>
    </submittedName>
</protein>
<evidence type="ECO:0000259" key="2">
    <source>
        <dbReference type="PROSITE" id="PS51114"/>
    </source>
</evidence>
<dbReference type="Gene3D" id="2.60.120.260">
    <property type="entry name" value="Galactose-binding domain-like"/>
    <property type="match status" value="1"/>
</dbReference>
<reference evidence="3" key="3">
    <citation type="submission" date="2025-09" db="UniProtKB">
        <authorList>
            <consortium name="Ensembl"/>
        </authorList>
    </citation>
    <scope>IDENTIFICATION</scope>
</reference>
<dbReference type="AlphaFoldDB" id="A0A8C4X268"/>
<dbReference type="InterPro" id="IPR036047">
    <property type="entry name" value="F-box-like_dom_sf"/>
</dbReference>
<dbReference type="PANTHER" id="PTHR12125:SF12">
    <property type="entry name" value="F-BOX ONLY PROTEIN 6"/>
    <property type="match status" value="1"/>
</dbReference>
<evidence type="ECO:0000313" key="3">
    <source>
        <dbReference type="Ensembl" id="ENSECRP00000000005.1"/>
    </source>
</evidence>
<reference evidence="3" key="1">
    <citation type="submission" date="2021-06" db="EMBL/GenBank/DDBJ databases">
        <authorList>
            <consortium name="Wellcome Sanger Institute Data Sharing"/>
        </authorList>
    </citation>
    <scope>NUCLEOTIDE SEQUENCE [LARGE SCALE GENOMIC DNA]</scope>
</reference>
<dbReference type="SUPFAM" id="SSF81383">
    <property type="entry name" value="F-box domain"/>
    <property type="match status" value="1"/>
</dbReference>
<dbReference type="GeneTree" id="ENSGT00940000161841"/>
<dbReference type="Gene3D" id="1.20.1280.50">
    <property type="match status" value="1"/>
</dbReference>
<dbReference type="FunFam" id="2.60.120.260:FF:000012">
    <property type="entry name" value="F-box only protein 2"/>
    <property type="match status" value="1"/>
</dbReference>
<feature type="domain" description="F-box" evidence="1">
    <location>
        <begin position="1"/>
        <end position="47"/>
    </location>
</feature>
<organism evidence="3 4">
    <name type="scientific">Erpetoichthys calabaricus</name>
    <name type="common">Rope fish</name>
    <name type="synonym">Calamoichthys calabaricus</name>
    <dbReference type="NCBI Taxonomy" id="27687"/>
    <lineage>
        <taxon>Eukaryota</taxon>
        <taxon>Metazoa</taxon>
        <taxon>Chordata</taxon>
        <taxon>Craniata</taxon>
        <taxon>Vertebrata</taxon>
        <taxon>Euteleostomi</taxon>
        <taxon>Actinopterygii</taxon>
        <taxon>Polypteriformes</taxon>
        <taxon>Polypteridae</taxon>
        <taxon>Erpetoichthys</taxon>
    </lineage>
</organism>
<dbReference type="GO" id="GO:0031146">
    <property type="term" value="P:SCF-dependent proteasomal ubiquitin-dependent protein catabolic process"/>
    <property type="evidence" value="ECO:0007669"/>
    <property type="project" value="TreeGrafter"/>
</dbReference>
<feature type="domain" description="FBA" evidence="2">
    <location>
        <begin position="71"/>
        <end position="247"/>
    </location>
</feature>
<dbReference type="SMART" id="SM00256">
    <property type="entry name" value="FBOX"/>
    <property type="match status" value="1"/>
</dbReference>
<dbReference type="GeneID" id="114646950"/>
<dbReference type="Ensembl" id="ENSECRT00000000007.1">
    <property type="protein sequence ID" value="ENSECRP00000000005.1"/>
    <property type="gene ID" value="ENSECRG00000000007.1"/>
</dbReference>
<dbReference type="RefSeq" id="XP_028651214.1">
    <property type="nucleotide sequence ID" value="XM_028795381.2"/>
</dbReference>
<dbReference type="PROSITE" id="PS51114">
    <property type="entry name" value="FBA"/>
    <property type="match status" value="1"/>
</dbReference>
<dbReference type="InterPro" id="IPR001810">
    <property type="entry name" value="F-box_dom"/>
</dbReference>
<evidence type="ECO:0000259" key="1">
    <source>
        <dbReference type="PROSITE" id="PS50181"/>
    </source>
</evidence>
<dbReference type="GO" id="GO:0006516">
    <property type="term" value="P:glycoprotein catabolic process"/>
    <property type="evidence" value="ECO:0007669"/>
    <property type="project" value="TreeGrafter"/>
</dbReference>
<dbReference type="OrthoDB" id="1107553at2759"/>
<dbReference type="GO" id="GO:0061630">
    <property type="term" value="F:ubiquitin protein ligase activity"/>
    <property type="evidence" value="ECO:0007669"/>
    <property type="project" value="TreeGrafter"/>
</dbReference>
<gene>
    <name evidence="3" type="primary">LOC114646950</name>
</gene>
<keyword evidence="4" id="KW-1185">Reference proteome</keyword>
<dbReference type="Proteomes" id="UP000694620">
    <property type="component" value="Chromosome 1"/>
</dbReference>